<dbReference type="InterPro" id="IPR017945">
    <property type="entry name" value="DHBP_synth_RibB-like_a/b_dom"/>
</dbReference>
<sequence>MAILDIAGDARRAFDVAKKGGIVIFPVDVGYSMIGGSKEALKRIFKTKERGGHKRNALICDMETQRELQILDTRKQEMIEAITQDYNLPIGPIAPYRADHPLMREIDPDSLVGSTAGGTLAMLVNAGPFHAEICRLSREENHPLFGSSANLTGTGTKFRVEDIQPELRAIADLTIDYGLRKYHTYKRSATLINFETMKVVRVGSCYELIADVLKRHFKVELPPESVAVSAHGHVDEFALPVIA</sequence>
<evidence type="ECO:0000313" key="2">
    <source>
        <dbReference type="EMBL" id="MET4578084.1"/>
    </source>
</evidence>
<evidence type="ECO:0000259" key="1">
    <source>
        <dbReference type="PROSITE" id="PS51163"/>
    </source>
</evidence>
<evidence type="ECO:0000313" key="3">
    <source>
        <dbReference type="Proteomes" id="UP001549320"/>
    </source>
</evidence>
<dbReference type="Gene3D" id="3.90.870.10">
    <property type="entry name" value="DHBP synthase"/>
    <property type="match status" value="1"/>
</dbReference>
<comment type="caution">
    <text evidence="2">The sequence shown here is derived from an EMBL/GenBank/DDBJ whole genome shotgun (WGS) entry which is preliminary data.</text>
</comment>
<gene>
    <name evidence="2" type="ORF">ABIE13_003200</name>
</gene>
<protein>
    <submittedName>
        <fullName evidence="2">tRNA A37 threonylcarbamoyladenosine synthetase subunit TsaC/SUA5/YrdC</fullName>
    </submittedName>
</protein>
<dbReference type="Proteomes" id="UP001549320">
    <property type="component" value="Unassembled WGS sequence"/>
</dbReference>
<organism evidence="2 3">
    <name type="scientific">Ottowia thiooxydans</name>
    <dbReference type="NCBI Taxonomy" id="219182"/>
    <lineage>
        <taxon>Bacteria</taxon>
        <taxon>Pseudomonadati</taxon>
        <taxon>Pseudomonadota</taxon>
        <taxon>Betaproteobacteria</taxon>
        <taxon>Burkholderiales</taxon>
        <taxon>Comamonadaceae</taxon>
        <taxon>Ottowia</taxon>
    </lineage>
</organism>
<dbReference type="PROSITE" id="PS51163">
    <property type="entry name" value="YRDC"/>
    <property type="match status" value="1"/>
</dbReference>
<dbReference type="SUPFAM" id="SSF55821">
    <property type="entry name" value="YrdC/RibB"/>
    <property type="match status" value="1"/>
</dbReference>
<keyword evidence="3" id="KW-1185">Reference proteome</keyword>
<feature type="domain" description="YrdC-like" evidence="1">
    <location>
        <begin position="7"/>
        <end position="205"/>
    </location>
</feature>
<proteinExistence type="predicted"/>
<dbReference type="InterPro" id="IPR006070">
    <property type="entry name" value="Sua5-like_dom"/>
</dbReference>
<reference evidence="2 3" key="1">
    <citation type="submission" date="2024-06" db="EMBL/GenBank/DDBJ databases">
        <title>Sorghum-associated microbial communities from plants grown in Nebraska, USA.</title>
        <authorList>
            <person name="Schachtman D."/>
        </authorList>
    </citation>
    <scope>NUCLEOTIDE SEQUENCE [LARGE SCALE GENOMIC DNA]</scope>
    <source>
        <strain evidence="2 3">2709</strain>
    </source>
</reference>
<dbReference type="Pfam" id="PF01300">
    <property type="entry name" value="Sua5_yciO_yrdC"/>
    <property type="match status" value="1"/>
</dbReference>
<name>A0ABV2QAN0_9BURK</name>
<dbReference type="EMBL" id="JBEPSH010000006">
    <property type="protein sequence ID" value="MET4578084.1"/>
    <property type="molecule type" value="Genomic_DNA"/>
</dbReference>
<accession>A0ABV2QAN0</accession>
<dbReference type="RefSeq" id="WP_354445030.1">
    <property type="nucleotide sequence ID" value="NZ_JBEPSH010000006.1"/>
</dbReference>